<dbReference type="EMBL" id="CABFMQ020000076">
    <property type="protein sequence ID" value="VTZ50066.1"/>
    <property type="molecule type" value="Genomic_DNA"/>
</dbReference>
<evidence type="ECO:0000313" key="2">
    <source>
        <dbReference type="Proteomes" id="UP000485880"/>
    </source>
</evidence>
<reference evidence="1 2" key="1">
    <citation type="submission" date="2019-05" db="EMBL/GenBank/DDBJ databases">
        <authorList>
            <person name="Farhan Ul Haque M."/>
        </authorList>
    </citation>
    <scope>NUCLEOTIDE SEQUENCE [LARGE SCALE GENOMIC DNA]</scope>
    <source>
        <strain evidence="1">2</strain>
    </source>
</reference>
<evidence type="ECO:0000313" key="1">
    <source>
        <dbReference type="EMBL" id="VTZ50066.1"/>
    </source>
</evidence>
<accession>A0A8B6M5L5</accession>
<dbReference type="RefSeq" id="WP_174512215.1">
    <property type="nucleotide sequence ID" value="NZ_CABFMQ020000076.1"/>
</dbReference>
<proteinExistence type="predicted"/>
<gene>
    <name evidence="1" type="ORF">MPC4_20276</name>
</gene>
<dbReference type="Proteomes" id="UP000485880">
    <property type="component" value="Unassembled WGS sequence"/>
</dbReference>
<keyword evidence="2" id="KW-1185">Reference proteome</keyword>
<protein>
    <submittedName>
        <fullName evidence="1">Pilus assembly protein PilZ</fullName>
    </submittedName>
</protein>
<name>A0A8B6M5L5_METTU</name>
<dbReference type="AlphaFoldDB" id="A0A8B6M5L5"/>
<sequence length="149" mass="17202">MGRRLTIDSGSARPFAQARKVAVLVQGRVAQDFAYCVHDTIKRVERRAARRRRTRLRSGKILNRQNAFLIECQIYDRSDRGARVRLLGDVPAPVAMRLYEDYPERLIDAYVIWRKDRELGLCFIQSPASLKISRLQLACLRGRHYATDG</sequence>
<organism evidence="1 2">
    <name type="scientific">Methylocella tundrae</name>
    <dbReference type="NCBI Taxonomy" id="227605"/>
    <lineage>
        <taxon>Bacteria</taxon>
        <taxon>Pseudomonadati</taxon>
        <taxon>Pseudomonadota</taxon>
        <taxon>Alphaproteobacteria</taxon>
        <taxon>Hyphomicrobiales</taxon>
        <taxon>Beijerinckiaceae</taxon>
        <taxon>Methylocella</taxon>
    </lineage>
</organism>
<comment type="caution">
    <text evidence="1">The sequence shown here is derived from an EMBL/GenBank/DDBJ whole genome shotgun (WGS) entry which is preliminary data.</text>
</comment>
<dbReference type="SUPFAM" id="SSF141371">
    <property type="entry name" value="PilZ domain-like"/>
    <property type="match status" value="1"/>
</dbReference>